<evidence type="ECO:0000256" key="1">
    <source>
        <dbReference type="SAM" id="Phobius"/>
    </source>
</evidence>
<gene>
    <name evidence="2" type="ORF">DFP77_12924</name>
</gene>
<dbReference type="SUPFAM" id="SSF55961">
    <property type="entry name" value="Bet v1-like"/>
    <property type="match status" value="1"/>
</dbReference>
<dbReference type="InterPro" id="IPR023393">
    <property type="entry name" value="START-like_dom_sf"/>
</dbReference>
<protein>
    <submittedName>
        <fullName evidence="2">Polyketide cyclase/dehydrase/lipid transport protein</fullName>
    </submittedName>
</protein>
<dbReference type="OrthoDB" id="9807923at2"/>
<accession>A0A368ZQF2</accession>
<comment type="caution">
    <text evidence="2">The sequence shown here is derived from an EMBL/GenBank/DDBJ whole genome shotgun (WGS) entry which is preliminary data.</text>
</comment>
<feature type="transmembrane region" description="Helical" evidence="1">
    <location>
        <begin position="20"/>
        <end position="41"/>
    </location>
</feature>
<dbReference type="Gene3D" id="3.30.530.20">
    <property type="match status" value="1"/>
</dbReference>
<keyword evidence="1" id="KW-0472">Membrane</keyword>
<dbReference type="Proteomes" id="UP000253506">
    <property type="component" value="Unassembled WGS sequence"/>
</dbReference>
<keyword evidence="1" id="KW-0812">Transmembrane</keyword>
<name>A0A368ZQF2_9GAMM</name>
<dbReference type="EMBL" id="QPJQ01000029">
    <property type="protein sequence ID" value="RCW98226.1"/>
    <property type="molecule type" value="Genomic_DNA"/>
</dbReference>
<evidence type="ECO:0000313" key="2">
    <source>
        <dbReference type="EMBL" id="RCW98226.1"/>
    </source>
</evidence>
<dbReference type="AlphaFoldDB" id="A0A368ZQF2"/>
<reference evidence="2 3" key="1">
    <citation type="submission" date="2018-07" db="EMBL/GenBank/DDBJ databases">
        <title>Genomic Encyclopedia of Type Strains, Phase III (KMG-III): the genomes of soil and plant-associated and newly described type strains.</title>
        <authorList>
            <person name="Whitman W."/>
        </authorList>
    </citation>
    <scope>NUCLEOTIDE SEQUENCE [LARGE SCALE GENOMIC DNA]</scope>
    <source>
        <strain evidence="2 3">CECT 7731</strain>
    </source>
</reference>
<sequence>MVSNLSHPAALYTLRKITRISALVILLLVVVGFFMPTDYRVERSVVIQASRDAIYRDILQGDRLPSWMFIQGGKVADFEGALKEGDSVALVYDETAEQGLLTIVESSSSVIRFDVRPKPAVDLVRNQIELRDSGSETMVVWTIEGSLNTGLLSPYLAMFANDIAGSNFERSLQSLKEQVELLN</sequence>
<proteinExistence type="predicted"/>
<evidence type="ECO:0000313" key="3">
    <source>
        <dbReference type="Proteomes" id="UP000253506"/>
    </source>
</evidence>
<organism evidence="2 3">
    <name type="scientific">Marinomonas foliarum</name>
    <dbReference type="NCBI Taxonomy" id="491950"/>
    <lineage>
        <taxon>Bacteria</taxon>
        <taxon>Pseudomonadati</taxon>
        <taxon>Pseudomonadota</taxon>
        <taxon>Gammaproteobacteria</taxon>
        <taxon>Oceanospirillales</taxon>
        <taxon>Oceanospirillaceae</taxon>
        <taxon>Marinomonas</taxon>
    </lineage>
</organism>
<dbReference type="RefSeq" id="WP_114412876.1">
    <property type="nucleotide sequence ID" value="NZ_QPJQ01000029.1"/>
</dbReference>
<keyword evidence="1" id="KW-1133">Transmembrane helix</keyword>